<keyword evidence="2" id="KW-1185">Reference proteome</keyword>
<protein>
    <submittedName>
        <fullName evidence="1">Uncharacterized protein</fullName>
    </submittedName>
</protein>
<gene>
    <name evidence="1" type="ORF">VTK73DRAFT_4437</name>
</gene>
<organism evidence="1 2">
    <name type="scientific">Phialemonium thermophilum</name>
    <dbReference type="NCBI Taxonomy" id="223376"/>
    <lineage>
        <taxon>Eukaryota</taxon>
        <taxon>Fungi</taxon>
        <taxon>Dikarya</taxon>
        <taxon>Ascomycota</taxon>
        <taxon>Pezizomycotina</taxon>
        <taxon>Sordariomycetes</taxon>
        <taxon>Sordariomycetidae</taxon>
        <taxon>Cephalothecales</taxon>
        <taxon>Cephalothecaceae</taxon>
        <taxon>Phialemonium</taxon>
    </lineage>
</organism>
<dbReference type="Proteomes" id="UP001586593">
    <property type="component" value="Unassembled WGS sequence"/>
</dbReference>
<proteinExistence type="predicted"/>
<name>A0ABR3WTU3_9PEZI</name>
<accession>A0ABR3WTU3</accession>
<dbReference type="EMBL" id="JAZHXJ010000252">
    <property type="protein sequence ID" value="KAL1866968.1"/>
    <property type="molecule type" value="Genomic_DNA"/>
</dbReference>
<reference evidence="1 2" key="1">
    <citation type="journal article" date="2024" name="Commun. Biol.">
        <title>Comparative genomic analysis of thermophilic fungi reveals convergent evolutionary adaptations and gene losses.</title>
        <authorList>
            <person name="Steindorff A.S."/>
            <person name="Aguilar-Pontes M.V."/>
            <person name="Robinson A.J."/>
            <person name="Andreopoulos B."/>
            <person name="LaButti K."/>
            <person name="Kuo A."/>
            <person name="Mondo S."/>
            <person name="Riley R."/>
            <person name="Otillar R."/>
            <person name="Haridas S."/>
            <person name="Lipzen A."/>
            <person name="Grimwood J."/>
            <person name="Schmutz J."/>
            <person name="Clum A."/>
            <person name="Reid I.D."/>
            <person name="Moisan M.C."/>
            <person name="Butler G."/>
            <person name="Nguyen T.T.M."/>
            <person name="Dewar K."/>
            <person name="Conant G."/>
            <person name="Drula E."/>
            <person name="Henrissat B."/>
            <person name="Hansel C."/>
            <person name="Singer S."/>
            <person name="Hutchinson M.I."/>
            <person name="de Vries R.P."/>
            <person name="Natvig D.O."/>
            <person name="Powell A.J."/>
            <person name="Tsang A."/>
            <person name="Grigoriev I.V."/>
        </authorList>
    </citation>
    <scope>NUCLEOTIDE SEQUENCE [LARGE SCALE GENOMIC DNA]</scope>
    <source>
        <strain evidence="1 2">ATCC 24622</strain>
    </source>
</reference>
<evidence type="ECO:0000313" key="2">
    <source>
        <dbReference type="Proteomes" id="UP001586593"/>
    </source>
</evidence>
<evidence type="ECO:0000313" key="1">
    <source>
        <dbReference type="EMBL" id="KAL1866968.1"/>
    </source>
</evidence>
<sequence>MSCPELVPETLPGWFSSTTVPAGMCVSIAVSIGSNISHRPICSSLVISTAVSFVWKRNFSSPEGSVQGSHRDTLCAPRTATAAVPRPSRWIECRDKAGPVRHGKQDDGRVWLPLQVAARPGAVGLVGPEDAVELDEMVGAEAEAPCSASSMA</sequence>
<comment type="caution">
    <text evidence="1">The sequence shown here is derived from an EMBL/GenBank/DDBJ whole genome shotgun (WGS) entry which is preliminary data.</text>
</comment>